<dbReference type="EMBL" id="QVQZ01000007">
    <property type="protein sequence ID" value="RFU53487.1"/>
    <property type="molecule type" value="Genomic_DNA"/>
</dbReference>
<dbReference type="OrthoDB" id="9812787at2"/>
<reference evidence="5 7" key="2">
    <citation type="submission" date="2018-08" db="EMBL/GenBank/DDBJ databases">
        <title>Draft genome of Streptococcus sp. nov. Z1.</title>
        <authorList>
            <person name="Tian Z."/>
        </authorList>
    </citation>
    <scope>NUCLEOTIDE SEQUENCE [LARGE SCALE GENOMIC DNA]</scope>
    <source>
        <strain evidence="5">Z1</strain>
        <strain evidence="7">Z1(2018)</strain>
    </source>
</reference>
<organism evidence="5 7">
    <name type="scientific">Streptococcus chenjunshii</name>
    <dbReference type="NCBI Taxonomy" id="2173853"/>
    <lineage>
        <taxon>Bacteria</taxon>
        <taxon>Bacillati</taxon>
        <taxon>Bacillota</taxon>
        <taxon>Bacilli</taxon>
        <taxon>Lactobacillales</taxon>
        <taxon>Streptococcaceae</taxon>
        <taxon>Streptococcus</taxon>
    </lineage>
</organism>
<dbReference type="InterPro" id="IPR048443">
    <property type="entry name" value="RqcP2_N"/>
</dbReference>
<dbReference type="InterPro" id="IPR002942">
    <property type="entry name" value="S4_RNA-bd"/>
</dbReference>
<dbReference type="Proteomes" id="UP000246115">
    <property type="component" value="Chromosome"/>
</dbReference>
<dbReference type="InterPro" id="IPR036986">
    <property type="entry name" value="S4_RNA-bd_sf"/>
</dbReference>
<name>A0A372KMI3_9STRE</name>
<protein>
    <submittedName>
        <fullName evidence="5">RNA-binding protein</fullName>
    </submittedName>
</protein>
<gene>
    <name evidence="3" type="ORF">DDV21_003535</name>
    <name evidence="4" type="ORF">DDV22_05975</name>
    <name evidence="5" type="ORF">DDV23_04230</name>
</gene>
<dbReference type="KEGG" id="schj:DDV21_003535"/>
<evidence type="ECO:0000313" key="3">
    <source>
        <dbReference type="EMBL" id="AXQ79711.1"/>
    </source>
</evidence>
<dbReference type="GO" id="GO:0003723">
    <property type="term" value="F:RNA binding"/>
    <property type="evidence" value="ECO:0007669"/>
    <property type="project" value="UniProtKB-KW"/>
</dbReference>
<dbReference type="AlphaFoldDB" id="A0A372KMI3"/>
<dbReference type="Pfam" id="PF17774">
    <property type="entry name" value="YlmH_RBD"/>
    <property type="match status" value="1"/>
</dbReference>
<reference evidence="6" key="3">
    <citation type="submission" date="2018-08" db="EMBL/GenBank/DDBJ databases">
        <title>Streptococcus chenjunshii sp. nov., isolated from stools sample of the Tibetan antelope in the Qinghai-Tibet plateau, China.</title>
        <authorList>
            <person name="Tian Z."/>
        </authorList>
    </citation>
    <scope>NUCLEOTIDE SEQUENCE [LARGE SCALE GENOMIC DNA]</scope>
    <source>
        <strain evidence="6">Z15</strain>
    </source>
</reference>
<evidence type="ECO:0000313" key="5">
    <source>
        <dbReference type="EMBL" id="RFU53487.1"/>
    </source>
</evidence>
<reference evidence="4 8" key="1">
    <citation type="submission" date="2018-08" db="EMBL/GenBank/DDBJ databases">
        <title>Draft genome of Streptococcus sp .nov. Z2.</title>
        <authorList>
            <person name="Tian Z."/>
        </authorList>
    </citation>
    <scope>NUCLEOTIDE SEQUENCE [LARGE SCALE GENOMIC DNA]</scope>
    <source>
        <strain evidence="4 8">Z2</strain>
    </source>
</reference>
<dbReference type="CDD" id="cd00165">
    <property type="entry name" value="S4"/>
    <property type="match status" value="1"/>
</dbReference>
<dbReference type="Gene3D" id="3.30.1370.160">
    <property type="match status" value="1"/>
</dbReference>
<dbReference type="PANTHER" id="PTHR13633:SF3">
    <property type="entry name" value="MITOCHONDRIAL TRANSCRIPTION RESCUE FACTOR 1"/>
    <property type="match status" value="1"/>
</dbReference>
<proteinExistence type="predicted"/>
<dbReference type="SUPFAM" id="SSF55174">
    <property type="entry name" value="Alpha-L RNA-binding motif"/>
    <property type="match status" value="1"/>
</dbReference>
<evidence type="ECO:0000259" key="2">
    <source>
        <dbReference type="SMART" id="SM00363"/>
    </source>
</evidence>
<dbReference type="InterPro" id="IPR040591">
    <property type="entry name" value="RqcP2_RBD"/>
</dbReference>
<evidence type="ECO:0000313" key="8">
    <source>
        <dbReference type="Proteomes" id="UP000264056"/>
    </source>
</evidence>
<dbReference type="InterPro" id="IPR012677">
    <property type="entry name" value="Nucleotide-bd_a/b_plait_sf"/>
</dbReference>
<evidence type="ECO:0000313" key="7">
    <source>
        <dbReference type="Proteomes" id="UP000262901"/>
    </source>
</evidence>
<dbReference type="PANTHER" id="PTHR13633">
    <property type="entry name" value="MITOCHONDRIAL TRANSCRIPTION RESCUE FACTOR 1"/>
    <property type="match status" value="1"/>
</dbReference>
<dbReference type="Gene3D" id="3.10.290.10">
    <property type="entry name" value="RNA-binding S4 domain"/>
    <property type="match status" value="1"/>
</dbReference>
<dbReference type="Proteomes" id="UP000262901">
    <property type="component" value="Unassembled WGS sequence"/>
</dbReference>
<dbReference type="Pfam" id="PF01479">
    <property type="entry name" value="S4"/>
    <property type="match status" value="1"/>
</dbReference>
<dbReference type="SMART" id="SM00363">
    <property type="entry name" value="S4"/>
    <property type="match status" value="1"/>
</dbReference>
<feature type="domain" description="RNA-binding S4" evidence="2">
    <location>
        <begin position="185"/>
        <end position="247"/>
    </location>
</feature>
<dbReference type="PROSITE" id="PS50889">
    <property type="entry name" value="S4"/>
    <property type="match status" value="1"/>
</dbReference>
<sequence length="263" mass="29817">MMRGETIFQHFRPDEYQFIEKMTDLVAKAADTYSLQVTEFLNPREVFILKSIVGQTELNCFVSSDYYPMEYAKVIVAPDYYNCSFLDFQMSLIEITYNAKFNYLTHSQIMGTLLHHLGIRRTVIGDIFAESGRAQVMVDRSMAAYLLTNTAKIAKVTVKLKEISFDKLIRPQQEGEAVDILVSSMRLDRIIATALNISRSQVLKLVETDKVKVNYALAAKSSNLLEAGDLVSIRGFGRITLVKENGLSKNGKHKLTVNKMIHK</sequence>
<dbReference type="Proteomes" id="UP000264056">
    <property type="component" value="Unassembled WGS sequence"/>
</dbReference>
<reference evidence="3" key="4">
    <citation type="journal article" date="2019" name="Int. J. Syst. Evol. Microbiol.">
        <title>Streptococcus chenjunshii sp. nov. isolated from feces of Tibetan antelopes.</title>
        <authorList>
            <person name="Tian Z."/>
            <person name="Lu S."/>
            <person name="Jin D."/>
            <person name="Yang J."/>
            <person name="Pu J."/>
            <person name="Lai X.H."/>
            <person name="Bai X.N."/>
            <person name="Wu X.M."/>
            <person name="Li J."/>
            <person name="Wang S."/>
            <person name="Xu J."/>
        </authorList>
    </citation>
    <scope>NUCLEOTIDE SEQUENCE</scope>
    <source>
        <strain evidence="3">Z15</strain>
    </source>
</reference>
<accession>A0A372KMI3</accession>
<evidence type="ECO:0000313" key="6">
    <source>
        <dbReference type="Proteomes" id="UP000246115"/>
    </source>
</evidence>
<evidence type="ECO:0000256" key="1">
    <source>
        <dbReference type="PROSITE-ProRule" id="PRU00182"/>
    </source>
</evidence>
<dbReference type="RefSeq" id="WP_116877942.1">
    <property type="nucleotide sequence ID" value="NZ_CP031733.1"/>
</dbReference>
<dbReference type="Pfam" id="PF21278">
    <property type="entry name" value="YlmH_1st"/>
    <property type="match status" value="1"/>
</dbReference>
<dbReference type="EMBL" id="CP031733">
    <property type="protein sequence ID" value="AXQ79711.1"/>
    <property type="molecule type" value="Genomic_DNA"/>
</dbReference>
<dbReference type="Gene3D" id="3.30.70.330">
    <property type="match status" value="1"/>
</dbReference>
<evidence type="ECO:0000313" key="4">
    <source>
        <dbReference type="EMBL" id="RFU50955.1"/>
    </source>
</evidence>
<keyword evidence="1" id="KW-0694">RNA-binding</keyword>
<keyword evidence="8" id="KW-1185">Reference proteome</keyword>
<dbReference type="EMBL" id="QVQY01000013">
    <property type="protein sequence ID" value="RFU50955.1"/>
    <property type="molecule type" value="Genomic_DNA"/>
</dbReference>
<accession>A0A346NFB6</accession>